<evidence type="ECO:0000256" key="6">
    <source>
        <dbReference type="SAM" id="SignalP"/>
    </source>
</evidence>
<dbReference type="PANTHER" id="PTHR42852:SF6">
    <property type="entry name" value="THIOL:DISULFIDE INTERCHANGE PROTEIN DSBE"/>
    <property type="match status" value="1"/>
</dbReference>
<dbReference type="OrthoDB" id="9796554at2"/>
<dbReference type="RefSeq" id="WP_020975513.1">
    <property type="nucleotide sequence ID" value="NC_022198.1"/>
</dbReference>
<dbReference type="PANTHER" id="PTHR42852">
    <property type="entry name" value="THIOL:DISULFIDE INTERCHANGE PROTEIN DSBE"/>
    <property type="match status" value="1"/>
</dbReference>
<protein>
    <recommendedName>
        <fullName evidence="7">Thioredoxin domain-containing protein</fullName>
    </recommendedName>
</protein>
<feature type="chain" id="PRO_5039221270" description="Thioredoxin domain-containing protein" evidence="6">
    <location>
        <begin position="30"/>
        <end position="205"/>
    </location>
</feature>
<organism evidence="8 9">
    <name type="scientific">Corynebacterium argentoratense DSM 44202</name>
    <dbReference type="NCBI Taxonomy" id="1348662"/>
    <lineage>
        <taxon>Bacteria</taxon>
        <taxon>Bacillati</taxon>
        <taxon>Actinomycetota</taxon>
        <taxon>Actinomycetes</taxon>
        <taxon>Mycobacteriales</taxon>
        <taxon>Corynebacteriaceae</taxon>
        <taxon>Corynebacterium</taxon>
    </lineage>
</organism>
<dbReference type="Gene3D" id="3.40.30.10">
    <property type="entry name" value="Glutaredoxin"/>
    <property type="match status" value="1"/>
</dbReference>
<evidence type="ECO:0000259" key="7">
    <source>
        <dbReference type="PROSITE" id="PS51352"/>
    </source>
</evidence>
<dbReference type="GO" id="GO:0016209">
    <property type="term" value="F:antioxidant activity"/>
    <property type="evidence" value="ECO:0007669"/>
    <property type="project" value="InterPro"/>
</dbReference>
<dbReference type="InterPro" id="IPR050553">
    <property type="entry name" value="Thioredoxin_ResA/DsbE_sf"/>
</dbReference>
<dbReference type="EMBL" id="CP006365">
    <property type="protein sequence ID" value="AGU14391.1"/>
    <property type="molecule type" value="Genomic_DNA"/>
</dbReference>
<dbReference type="PROSITE" id="PS51257">
    <property type="entry name" value="PROKAR_LIPOPROTEIN"/>
    <property type="match status" value="1"/>
</dbReference>
<dbReference type="GO" id="GO:0030313">
    <property type="term" value="C:cell envelope"/>
    <property type="evidence" value="ECO:0007669"/>
    <property type="project" value="UniProtKB-SubCell"/>
</dbReference>
<keyword evidence="2" id="KW-0201">Cytochrome c-type biogenesis</keyword>
<evidence type="ECO:0000256" key="5">
    <source>
        <dbReference type="ARBA" id="ARBA00023284"/>
    </source>
</evidence>
<dbReference type="InterPro" id="IPR013766">
    <property type="entry name" value="Thioredoxin_domain"/>
</dbReference>
<dbReference type="AlphaFoldDB" id="U3GWN6"/>
<dbReference type="eggNOG" id="COG0526">
    <property type="taxonomic scope" value="Bacteria"/>
</dbReference>
<accession>U3GWN6</accession>
<dbReference type="Proteomes" id="UP000016943">
    <property type="component" value="Chromosome"/>
</dbReference>
<dbReference type="InterPro" id="IPR036249">
    <property type="entry name" value="Thioredoxin-like_sf"/>
</dbReference>
<keyword evidence="3" id="KW-0812">Transmembrane</keyword>
<reference evidence="8 9" key="1">
    <citation type="journal article" date="2013" name="Genome Announc.">
        <title>Whole-Genome Sequence of the Clinical Strain Corynebacterium argentoratense DSM 44202, Isolated from a Human Throat Specimen.</title>
        <authorList>
            <person name="Bomholt C."/>
            <person name="Glaub A."/>
            <person name="Gravermann K."/>
            <person name="Albersmeier A."/>
            <person name="Brinkrolf K."/>
            <person name="Ruckert C."/>
            <person name="Tauch A."/>
        </authorList>
    </citation>
    <scope>NUCLEOTIDE SEQUENCE [LARGE SCALE GENOMIC DNA]</scope>
    <source>
        <strain evidence="8">DSM 44202</strain>
    </source>
</reference>
<feature type="domain" description="Thioredoxin" evidence="7">
    <location>
        <begin position="58"/>
        <end position="202"/>
    </location>
</feature>
<keyword evidence="5" id="KW-0676">Redox-active center</keyword>
<dbReference type="GeneID" id="78249071"/>
<gene>
    <name evidence="8" type="ORF">CARG_00970</name>
</gene>
<comment type="subcellular location">
    <subcellularLocation>
        <location evidence="1">Cell envelope</location>
    </subcellularLocation>
</comment>
<keyword evidence="4" id="KW-1015">Disulfide bond</keyword>
<dbReference type="CDD" id="cd02966">
    <property type="entry name" value="TlpA_like_family"/>
    <property type="match status" value="1"/>
</dbReference>
<dbReference type="PATRIC" id="fig|1348662.3.peg.189"/>
<dbReference type="PROSITE" id="PS51352">
    <property type="entry name" value="THIOREDOXIN_2"/>
    <property type="match status" value="1"/>
</dbReference>
<dbReference type="GO" id="GO:0016491">
    <property type="term" value="F:oxidoreductase activity"/>
    <property type="evidence" value="ECO:0007669"/>
    <property type="project" value="InterPro"/>
</dbReference>
<name>U3GWN6_9CORY</name>
<keyword evidence="6" id="KW-0732">Signal</keyword>
<dbReference type="STRING" id="1348662.CARG_00970"/>
<evidence type="ECO:0000256" key="2">
    <source>
        <dbReference type="ARBA" id="ARBA00022748"/>
    </source>
</evidence>
<evidence type="ECO:0000256" key="4">
    <source>
        <dbReference type="ARBA" id="ARBA00023157"/>
    </source>
</evidence>
<sequence length="205" mass="22422">MPARTQPRRTARLVLAATTIIATTLSLTACSNDDTTNKQNTTFSFYAPGGQTLIQYPQDERKPLNNFSGESLMHPGETISLDDYDGKVLVLNAWGQWCGPCRTEVDDLETVQENIANKGGAVLGINVRDYSPEVARDFLKDAGVTYDSIYDPPFKTAAALGGVPASVIPTTIILDKQHRPAAVFLREINADEVLNIVEPLLEEQQ</sequence>
<dbReference type="SUPFAM" id="SSF52833">
    <property type="entry name" value="Thioredoxin-like"/>
    <property type="match status" value="1"/>
</dbReference>
<feature type="signal peptide" evidence="6">
    <location>
        <begin position="1"/>
        <end position="29"/>
    </location>
</feature>
<keyword evidence="9" id="KW-1185">Reference proteome</keyword>
<evidence type="ECO:0000313" key="9">
    <source>
        <dbReference type="Proteomes" id="UP000016943"/>
    </source>
</evidence>
<dbReference type="HOGENOM" id="CLU_042529_11_1_11"/>
<dbReference type="GO" id="GO:0017004">
    <property type="term" value="P:cytochrome complex assembly"/>
    <property type="evidence" value="ECO:0007669"/>
    <property type="project" value="UniProtKB-KW"/>
</dbReference>
<dbReference type="Pfam" id="PF00578">
    <property type="entry name" value="AhpC-TSA"/>
    <property type="match status" value="1"/>
</dbReference>
<evidence type="ECO:0000256" key="3">
    <source>
        <dbReference type="ARBA" id="ARBA00022968"/>
    </source>
</evidence>
<dbReference type="KEGG" id="caz:CARG_00970"/>
<dbReference type="InterPro" id="IPR000866">
    <property type="entry name" value="AhpC/TSA"/>
</dbReference>
<evidence type="ECO:0000256" key="1">
    <source>
        <dbReference type="ARBA" id="ARBA00004196"/>
    </source>
</evidence>
<proteinExistence type="predicted"/>
<evidence type="ECO:0000313" key="8">
    <source>
        <dbReference type="EMBL" id="AGU14391.1"/>
    </source>
</evidence>
<keyword evidence="3" id="KW-0735">Signal-anchor</keyword>